<evidence type="ECO:0000259" key="7">
    <source>
        <dbReference type="Pfam" id="PF00482"/>
    </source>
</evidence>
<proteinExistence type="predicted"/>
<accession>A0A1W1VP80</accession>
<gene>
    <name evidence="8" type="ORF">SAMN00808754_1128</name>
</gene>
<dbReference type="Proteomes" id="UP000192569">
    <property type="component" value="Chromosome I"/>
</dbReference>
<keyword evidence="9" id="KW-1185">Reference proteome</keyword>
<dbReference type="GO" id="GO:0005886">
    <property type="term" value="C:plasma membrane"/>
    <property type="evidence" value="ECO:0007669"/>
    <property type="project" value="UniProtKB-SubCell"/>
</dbReference>
<dbReference type="PANTHER" id="PTHR35007">
    <property type="entry name" value="INTEGRAL MEMBRANE PROTEIN-RELATED"/>
    <property type="match status" value="1"/>
</dbReference>
<name>A0A1W1VP80_9FIRM</name>
<evidence type="ECO:0000256" key="5">
    <source>
        <dbReference type="ARBA" id="ARBA00023136"/>
    </source>
</evidence>
<dbReference type="OrthoDB" id="9810662at2"/>
<evidence type="ECO:0000256" key="1">
    <source>
        <dbReference type="ARBA" id="ARBA00004651"/>
    </source>
</evidence>
<dbReference type="RefSeq" id="WP_084664653.1">
    <property type="nucleotide sequence ID" value="NZ_LT838272.1"/>
</dbReference>
<dbReference type="Pfam" id="PF00482">
    <property type="entry name" value="T2SSF"/>
    <property type="match status" value="1"/>
</dbReference>
<dbReference type="AlphaFoldDB" id="A0A1W1VP80"/>
<reference evidence="8 9" key="1">
    <citation type="submission" date="2017-04" db="EMBL/GenBank/DDBJ databases">
        <authorList>
            <person name="Afonso C.L."/>
            <person name="Miller P.J."/>
            <person name="Scott M.A."/>
            <person name="Spackman E."/>
            <person name="Goraichik I."/>
            <person name="Dimitrov K.M."/>
            <person name="Suarez D.L."/>
            <person name="Swayne D.E."/>
        </authorList>
    </citation>
    <scope>NUCLEOTIDE SEQUENCE [LARGE SCALE GENOMIC DNA]</scope>
    <source>
        <strain evidence="8 9">ToBE</strain>
    </source>
</reference>
<dbReference type="STRING" id="698762.SAMN00808754_1128"/>
<dbReference type="InterPro" id="IPR018076">
    <property type="entry name" value="T2SS_GspF_dom"/>
</dbReference>
<sequence length="305" mass="33794">MGRAVIAVEFLATILTLALALSSRFSTRAVHKLEKIFGNTPGRTPREEELKLPFYSRIVKPLLHSLSHKIIKILPAKKEAELYRKIIYAHLQGKLSPRELLVLKYLTSGLCAAGAAGISIRLLEKPGLWASLIVGGWLAGWYFLDIYLEIRSKARQRAIEKALPGVLDLLTVSVEAGLSLDSALLKVVEKSKGPLTQELAFTLQEIRMGKGRAQALRSLADRTGVEELASFTSAIILADQLGLSIGNVLRFHAQQMRLKRQKQAEEAAMKAPVKMLFPLVFFIFPALFVVLLGPALIRVVEYFLD</sequence>
<dbReference type="EMBL" id="LT838272">
    <property type="protein sequence ID" value="SMB94871.1"/>
    <property type="molecule type" value="Genomic_DNA"/>
</dbReference>
<protein>
    <submittedName>
        <fullName evidence="8">Tight adherence protein C</fullName>
    </submittedName>
</protein>
<evidence type="ECO:0000256" key="4">
    <source>
        <dbReference type="ARBA" id="ARBA00022989"/>
    </source>
</evidence>
<evidence type="ECO:0000313" key="9">
    <source>
        <dbReference type="Proteomes" id="UP000192569"/>
    </source>
</evidence>
<feature type="domain" description="Type II secretion system protein GspF" evidence="7">
    <location>
        <begin position="167"/>
        <end position="292"/>
    </location>
</feature>
<keyword evidence="4 6" id="KW-1133">Transmembrane helix</keyword>
<evidence type="ECO:0000256" key="6">
    <source>
        <dbReference type="SAM" id="Phobius"/>
    </source>
</evidence>
<keyword evidence="3 6" id="KW-0812">Transmembrane</keyword>
<feature type="transmembrane region" description="Helical" evidence="6">
    <location>
        <begin position="128"/>
        <end position="148"/>
    </location>
</feature>
<evidence type="ECO:0000256" key="2">
    <source>
        <dbReference type="ARBA" id="ARBA00022475"/>
    </source>
</evidence>
<evidence type="ECO:0000256" key="3">
    <source>
        <dbReference type="ARBA" id="ARBA00022692"/>
    </source>
</evidence>
<feature type="transmembrane region" description="Helical" evidence="6">
    <location>
        <begin position="6"/>
        <end position="25"/>
    </location>
</feature>
<dbReference type="PANTHER" id="PTHR35007:SF2">
    <property type="entry name" value="PILUS ASSEMBLE PROTEIN"/>
    <property type="match status" value="1"/>
</dbReference>
<keyword evidence="2" id="KW-1003">Cell membrane</keyword>
<organism evidence="8 9">
    <name type="scientific">Thermanaeromonas toyohensis ToBE</name>
    <dbReference type="NCBI Taxonomy" id="698762"/>
    <lineage>
        <taxon>Bacteria</taxon>
        <taxon>Bacillati</taxon>
        <taxon>Bacillota</taxon>
        <taxon>Clostridia</taxon>
        <taxon>Neomoorellales</taxon>
        <taxon>Neomoorellaceae</taxon>
        <taxon>Thermanaeromonas</taxon>
    </lineage>
</organism>
<keyword evidence="5 6" id="KW-0472">Membrane</keyword>
<evidence type="ECO:0000313" key="8">
    <source>
        <dbReference type="EMBL" id="SMB94871.1"/>
    </source>
</evidence>
<feature type="transmembrane region" description="Helical" evidence="6">
    <location>
        <begin position="102"/>
        <end position="122"/>
    </location>
</feature>
<feature type="transmembrane region" description="Helical" evidence="6">
    <location>
        <begin position="276"/>
        <end position="297"/>
    </location>
</feature>
<comment type="subcellular location">
    <subcellularLocation>
        <location evidence="1">Cell membrane</location>
        <topology evidence="1">Multi-pass membrane protein</topology>
    </subcellularLocation>
</comment>